<dbReference type="AlphaFoldDB" id="A0A9D4JTE2"/>
<sequence length="113" mass="13157">MCHKEVGTLFGKKVRNIPSRQAVYLFVDRKLALTHKHEAKVDAPSSTLYTDETRKHGHTYETNIISDERQNFYMLGLRGMINKRGSSTADTFKEMLQDISKHCDYREELGHKR</sequence>
<reference evidence="1" key="1">
    <citation type="journal article" date="2019" name="bioRxiv">
        <title>The Genome of the Zebra Mussel, Dreissena polymorpha: A Resource for Invasive Species Research.</title>
        <authorList>
            <person name="McCartney M.A."/>
            <person name="Auch B."/>
            <person name="Kono T."/>
            <person name="Mallez S."/>
            <person name="Zhang Y."/>
            <person name="Obille A."/>
            <person name="Becker A."/>
            <person name="Abrahante J.E."/>
            <person name="Garbe J."/>
            <person name="Badalamenti J.P."/>
            <person name="Herman A."/>
            <person name="Mangelson H."/>
            <person name="Liachko I."/>
            <person name="Sullivan S."/>
            <person name="Sone E.D."/>
            <person name="Koren S."/>
            <person name="Silverstein K.A.T."/>
            <person name="Beckman K.B."/>
            <person name="Gohl D.M."/>
        </authorList>
    </citation>
    <scope>NUCLEOTIDE SEQUENCE</scope>
    <source>
        <strain evidence="1">Duluth1</strain>
        <tissue evidence="1">Whole animal</tissue>
    </source>
</reference>
<organism evidence="1 2">
    <name type="scientific">Dreissena polymorpha</name>
    <name type="common">Zebra mussel</name>
    <name type="synonym">Mytilus polymorpha</name>
    <dbReference type="NCBI Taxonomy" id="45954"/>
    <lineage>
        <taxon>Eukaryota</taxon>
        <taxon>Metazoa</taxon>
        <taxon>Spiralia</taxon>
        <taxon>Lophotrochozoa</taxon>
        <taxon>Mollusca</taxon>
        <taxon>Bivalvia</taxon>
        <taxon>Autobranchia</taxon>
        <taxon>Heteroconchia</taxon>
        <taxon>Euheterodonta</taxon>
        <taxon>Imparidentia</taxon>
        <taxon>Neoheterodontei</taxon>
        <taxon>Myida</taxon>
        <taxon>Dreissenoidea</taxon>
        <taxon>Dreissenidae</taxon>
        <taxon>Dreissena</taxon>
    </lineage>
</organism>
<evidence type="ECO:0008006" key="3">
    <source>
        <dbReference type="Google" id="ProtNLM"/>
    </source>
</evidence>
<comment type="caution">
    <text evidence="1">The sequence shown here is derived from an EMBL/GenBank/DDBJ whole genome shotgun (WGS) entry which is preliminary data.</text>
</comment>
<evidence type="ECO:0000313" key="2">
    <source>
        <dbReference type="Proteomes" id="UP000828390"/>
    </source>
</evidence>
<proteinExistence type="predicted"/>
<keyword evidence="2" id="KW-1185">Reference proteome</keyword>
<protein>
    <recommendedName>
        <fullName evidence="3">Transposase</fullName>
    </recommendedName>
</protein>
<reference evidence="1" key="2">
    <citation type="submission" date="2020-11" db="EMBL/GenBank/DDBJ databases">
        <authorList>
            <person name="McCartney M.A."/>
            <person name="Auch B."/>
            <person name="Kono T."/>
            <person name="Mallez S."/>
            <person name="Becker A."/>
            <person name="Gohl D.M."/>
            <person name="Silverstein K.A.T."/>
            <person name="Koren S."/>
            <person name="Bechman K.B."/>
            <person name="Herman A."/>
            <person name="Abrahante J.E."/>
            <person name="Garbe J."/>
        </authorList>
    </citation>
    <scope>NUCLEOTIDE SEQUENCE</scope>
    <source>
        <strain evidence="1">Duluth1</strain>
        <tissue evidence="1">Whole animal</tissue>
    </source>
</reference>
<gene>
    <name evidence="1" type="ORF">DPMN_125311</name>
</gene>
<dbReference type="Proteomes" id="UP000828390">
    <property type="component" value="Unassembled WGS sequence"/>
</dbReference>
<accession>A0A9D4JTE2</accession>
<name>A0A9D4JTE2_DREPO</name>
<dbReference type="EMBL" id="JAIWYP010000005">
    <property type="protein sequence ID" value="KAH3823506.1"/>
    <property type="molecule type" value="Genomic_DNA"/>
</dbReference>
<evidence type="ECO:0000313" key="1">
    <source>
        <dbReference type="EMBL" id="KAH3823506.1"/>
    </source>
</evidence>